<name>A0A2T8FEB6_9ACTN</name>
<dbReference type="EMBL" id="QDGZ01000002">
    <property type="protein sequence ID" value="PVG84058.1"/>
    <property type="molecule type" value="Genomic_DNA"/>
</dbReference>
<dbReference type="PANTHER" id="PTHR47366:SF1">
    <property type="entry name" value="TWO-ON-TWO HEMOGLOBIN-3"/>
    <property type="match status" value="1"/>
</dbReference>
<dbReference type="InterPro" id="IPR009050">
    <property type="entry name" value="Globin-like_sf"/>
</dbReference>
<dbReference type="OrthoDB" id="9798157at2"/>
<proteinExistence type="inferred from homology"/>
<comment type="caution">
    <text evidence="8">The sequence shown here is derived from an EMBL/GenBank/DDBJ whole genome shotgun (WGS) entry which is preliminary data.</text>
</comment>
<evidence type="ECO:0000256" key="6">
    <source>
        <dbReference type="PIRSR" id="PIRSR601486-1"/>
    </source>
</evidence>
<sequence length="153" mass="17096">MEKEASLYASVGGLEGLRRLSQRFYELVQSDEVLASVFATFPPDHVEHVAVWLGEVFGGPPGFTEHYGGHQALLASHLGLHIRDEQRIRWLALMSRAIDEILPGRPALHRVLMAYFDWGTRIAQQVSQQPSGTDLGDPGPTPRWDREGLVREA</sequence>
<keyword evidence="2 6" id="KW-0349">Heme</keyword>
<accession>A0A2T8FEB6</accession>
<feature type="binding site" description="distal binding residue" evidence="6">
    <location>
        <position position="48"/>
    </location>
    <ligand>
        <name>heme</name>
        <dbReference type="ChEBI" id="CHEBI:30413"/>
    </ligand>
    <ligandPart>
        <name>Fe</name>
        <dbReference type="ChEBI" id="CHEBI:18248"/>
    </ligandPart>
</feature>
<evidence type="ECO:0000256" key="2">
    <source>
        <dbReference type="ARBA" id="ARBA00022617"/>
    </source>
</evidence>
<dbReference type="InterPro" id="IPR001486">
    <property type="entry name" value="Hemoglobin_trunc"/>
</dbReference>
<dbReference type="CDD" id="cd14775">
    <property type="entry name" value="TrHb2_O-like"/>
    <property type="match status" value="1"/>
</dbReference>
<gene>
    <name evidence="8" type="ORF">DDE18_06330</name>
</gene>
<dbReference type="GO" id="GO:0019825">
    <property type="term" value="F:oxygen binding"/>
    <property type="evidence" value="ECO:0007669"/>
    <property type="project" value="InterPro"/>
</dbReference>
<dbReference type="InterPro" id="IPR012292">
    <property type="entry name" value="Globin/Proto"/>
</dbReference>
<dbReference type="GO" id="GO:0020037">
    <property type="term" value="F:heme binding"/>
    <property type="evidence" value="ECO:0007669"/>
    <property type="project" value="InterPro"/>
</dbReference>
<keyword evidence="4 6" id="KW-0408">Iron</keyword>
<evidence type="ECO:0000256" key="4">
    <source>
        <dbReference type="ARBA" id="ARBA00023004"/>
    </source>
</evidence>
<reference evidence="8 9" key="1">
    <citation type="submission" date="2018-04" db="EMBL/GenBank/DDBJ databases">
        <title>Genome of Nocardioides gansuensis WSJ-1.</title>
        <authorList>
            <person name="Wu S."/>
            <person name="Wang G."/>
        </authorList>
    </citation>
    <scope>NUCLEOTIDE SEQUENCE [LARGE SCALE GENOMIC DNA]</scope>
    <source>
        <strain evidence="8 9">WSJ-1</strain>
    </source>
</reference>
<organism evidence="8 9">
    <name type="scientific">Nocardioides gansuensis</name>
    <dbReference type="NCBI Taxonomy" id="2138300"/>
    <lineage>
        <taxon>Bacteria</taxon>
        <taxon>Bacillati</taxon>
        <taxon>Actinomycetota</taxon>
        <taxon>Actinomycetes</taxon>
        <taxon>Propionibacteriales</taxon>
        <taxon>Nocardioidaceae</taxon>
        <taxon>Nocardioides</taxon>
    </lineage>
</organism>
<evidence type="ECO:0000256" key="3">
    <source>
        <dbReference type="ARBA" id="ARBA00022723"/>
    </source>
</evidence>
<keyword evidence="9" id="KW-1185">Reference proteome</keyword>
<dbReference type="GO" id="GO:0046872">
    <property type="term" value="F:metal ion binding"/>
    <property type="evidence" value="ECO:0007669"/>
    <property type="project" value="UniProtKB-KW"/>
</dbReference>
<dbReference type="AlphaFoldDB" id="A0A2T8FEB6"/>
<keyword evidence="3 6" id="KW-0479">Metal-binding</keyword>
<dbReference type="GO" id="GO:0005344">
    <property type="term" value="F:oxygen carrier activity"/>
    <property type="evidence" value="ECO:0007669"/>
    <property type="project" value="InterPro"/>
</dbReference>
<dbReference type="PANTHER" id="PTHR47366">
    <property type="entry name" value="TWO-ON-TWO HEMOGLOBIN-3"/>
    <property type="match status" value="1"/>
</dbReference>
<evidence type="ECO:0000256" key="5">
    <source>
        <dbReference type="ARBA" id="ARBA00034496"/>
    </source>
</evidence>
<dbReference type="SUPFAM" id="SSF46458">
    <property type="entry name" value="Globin-like"/>
    <property type="match status" value="1"/>
</dbReference>
<evidence type="ECO:0000256" key="1">
    <source>
        <dbReference type="ARBA" id="ARBA00022448"/>
    </source>
</evidence>
<comment type="similarity">
    <text evidence="5">Belongs to the truncated hemoglobin family. Group II subfamily.</text>
</comment>
<evidence type="ECO:0000313" key="8">
    <source>
        <dbReference type="EMBL" id="PVG84058.1"/>
    </source>
</evidence>
<keyword evidence="1" id="KW-0813">Transport</keyword>
<feature type="region of interest" description="Disordered" evidence="7">
    <location>
        <begin position="127"/>
        <end position="153"/>
    </location>
</feature>
<dbReference type="Proteomes" id="UP000246018">
    <property type="component" value="Unassembled WGS sequence"/>
</dbReference>
<evidence type="ECO:0000313" key="9">
    <source>
        <dbReference type="Proteomes" id="UP000246018"/>
    </source>
</evidence>
<dbReference type="InterPro" id="IPR044203">
    <property type="entry name" value="GlbO/GLB3-like"/>
</dbReference>
<feature type="compositionally biased region" description="Basic and acidic residues" evidence="7">
    <location>
        <begin position="143"/>
        <end position="153"/>
    </location>
</feature>
<dbReference type="Gene3D" id="1.10.490.10">
    <property type="entry name" value="Globins"/>
    <property type="match status" value="1"/>
</dbReference>
<evidence type="ECO:0000256" key="7">
    <source>
        <dbReference type="SAM" id="MobiDB-lite"/>
    </source>
</evidence>
<dbReference type="Pfam" id="PF01152">
    <property type="entry name" value="Bac_globin"/>
    <property type="match status" value="1"/>
</dbReference>
<protein>
    <submittedName>
        <fullName evidence="8">Globin</fullName>
    </submittedName>
</protein>
<dbReference type="RefSeq" id="WP_116571530.1">
    <property type="nucleotide sequence ID" value="NZ_QDGZ01000002.1"/>
</dbReference>